<evidence type="ECO:0000256" key="1">
    <source>
        <dbReference type="SAM" id="SignalP"/>
    </source>
</evidence>
<name>A0A3Q8S616_9BACL</name>
<dbReference type="Gene3D" id="3.40.190.10">
    <property type="entry name" value="Periplasmic binding protein-like II"/>
    <property type="match status" value="1"/>
</dbReference>
<gene>
    <name evidence="2" type="ORF">EIM92_18350</name>
</gene>
<accession>A0A3Q8S616</accession>
<keyword evidence="1" id="KW-0732">Signal</keyword>
<dbReference type="PROSITE" id="PS51257">
    <property type="entry name" value="PROKAR_LIPOPROTEIN"/>
    <property type="match status" value="1"/>
</dbReference>
<evidence type="ECO:0000313" key="2">
    <source>
        <dbReference type="EMBL" id="AZK47884.1"/>
    </source>
</evidence>
<dbReference type="AlphaFoldDB" id="A0A3Q8S616"/>
<reference evidence="2 3" key="1">
    <citation type="submission" date="2018-11" db="EMBL/GenBank/DDBJ databases">
        <title>Genome sequencing of Paenibacillus lentus DSM25539(T).</title>
        <authorList>
            <person name="Kook J.-K."/>
            <person name="Park S.-N."/>
            <person name="Lim Y.K."/>
        </authorList>
    </citation>
    <scope>NUCLEOTIDE SEQUENCE [LARGE SCALE GENOMIC DNA]</scope>
    <source>
        <strain evidence="2 3">DSM 25539</strain>
    </source>
</reference>
<evidence type="ECO:0000313" key="3">
    <source>
        <dbReference type="Proteomes" id="UP000273145"/>
    </source>
</evidence>
<proteinExistence type="predicted"/>
<feature type="signal peptide" evidence="1">
    <location>
        <begin position="1"/>
        <end position="22"/>
    </location>
</feature>
<dbReference type="Pfam" id="PF01547">
    <property type="entry name" value="SBP_bac_1"/>
    <property type="match status" value="1"/>
</dbReference>
<dbReference type="InterPro" id="IPR050490">
    <property type="entry name" value="Bact_solute-bd_prot1"/>
</dbReference>
<dbReference type="SUPFAM" id="SSF53850">
    <property type="entry name" value="Periplasmic binding protein-like II"/>
    <property type="match status" value="1"/>
</dbReference>
<protein>
    <submittedName>
        <fullName evidence="2">Carbohydrate ABC transporter substrate-binding protein</fullName>
    </submittedName>
</protein>
<keyword evidence="3" id="KW-1185">Reference proteome</keyword>
<dbReference type="Proteomes" id="UP000273145">
    <property type="component" value="Chromosome"/>
</dbReference>
<dbReference type="EMBL" id="CP034248">
    <property type="protein sequence ID" value="AZK47884.1"/>
    <property type="molecule type" value="Genomic_DNA"/>
</dbReference>
<organism evidence="2 3">
    <name type="scientific">Paenibacillus lentus</name>
    <dbReference type="NCBI Taxonomy" id="1338368"/>
    <lineage>
        <taxon>Bacteria</taxon>
        <taxon>Bacillati</taxon>
        <taxon>Bacillota</taxon>
        <taxon>Bacilli</taxon>
        <taxon>Bacillales</taxon>
        <taxon>Paenibacillaceae</taxon>
        <taxon>Paenibacillus</taxon>
    </lineage>
</organism>
<dbReference type="OrthoDB" id="2676990at2"/>
<dbReference type="KEGG" id="plen:EIM92_18350"/>
<dbReference type="InterPro" id="IPR006059">
    <property type="entry name" value="SBP"/>
</dbReference>
<dbReference type="RefSeq" id="WP_125084055.1">
    <property type="nucleotide sequence ID" value="NZ_CP034248.1"/>
</dbReference>
<dbReference type="PANTHER" id="PTHR43649">
    <property type="entry name" value="ARABINOSE-BINDING PROTEIN-RELATED"/>
    <property type="match status" value="1"/>
</dbReference>
<sequence length="434" mass="49809">MIGRGRMILIILLLALSGCSFGKQDEPVTLTINYPSEQQFYQMYAHDFEKKYPFITIKVVHQDMNEQSVEPSTDVIFIDQLQVYNRLIEEGKLINLESNIHKTAYPISELSPIVVNSLRSEIDEGIYGLSPSFISHALYYNRDLFEKYGIPLPKNQMTWKEVFELARRFPNQGSDGERIYGFKSNYYTAIAFSMILRVGQTEGLQFINPESLKVNFQSDEWKAIFSDVIQLFQYDVVYDQKDTMTGEIVPSPMLTGQAAMEIQSYSTAYNFDAHSQFVGTPTIKWDMVTVPVATRMSDQSDYYDIQEIYGISSTADHPEEAWKLIEFMTGDIQKMKTNMDNQLIYGLPARTELIRAVDDHDLSPLYTLNPVANSNNPYDYIDYEILNAFKVVGQSIVEEAIQNSIPVDEAIYKIEIEGQRVIDEMNLVIRINSK</sequence>
<dbReference type="PANTHER" id="PTHR43649:SF12">
    <property type="entry name" value="DIACETYLCHITOBIOSE BINDING PROTEIN DASA"/>
    <property type="match status" value="1"/>
</dbReference>
<feature type="chain" id="PRO_5039728872" evidence="1">
    <location>
        <begin position="23"/>
        <end position="434"/>
    </location>
</feature>